<dbReference type="Proteomes" id="UP000228859">
    <property type="component" value="Unassembled WGS sequence"/>
</dbReference>
<dbReference type="RefSeq" id="WP_294894791.1">
    <property type="nucleotide sequence ID" value="NZ_DLUI01000055.1"/>
</dbReference>
<dbReference type="EMBL" id="DLUI01000055">
    <property type="protein sequence ID" value="DAB38915.1"/>
    <property type="molecule type" value="Genomic_DNA"/>
</dbReference>
<reference evidence="3 4" key="1">
    <citation type="journal article" date="2017" name="Front. Microbiol.">
        <title>Comparative Genomic Analysis of the Class Epsilonproteobacteria and Proposed Reclassification to Epsilonbacteraeota (phyl. nov.).</title>
        <authorList>
            <person name="Waite D.W."/>
            <person name="Vanwonterghem I."/>
            <person name="Rinke C."/>
            <person name="Parks D.H."/>
            <person name="Zhang Y."/>
            <person name="Takai K."/>
            <person name="Sievert S.M."/>
            <person name="Simon J."/>
            <person name="Campbell B.J."/>
            <person name="Hanson T.E."/>
            <person name="Woyke T."/>
            <person name="Klotz M.G."/>
            <person name="Hugenholtz P."/>
        </authorList>
    </citation>
    <scope>NUCLEOTIDE SEQUENCE [LARGE SCALE GENOMIC DNA]</scope>
    <source>
        <strain evidence="3">UBA12443</strain>
    </source>
</reference>
<evidence type="ECO:0000313" key="3">
    <source>
        <dbReference type="EMBL" id="DAB38915.1"/>
    </source>
</evidence>
<dbReference type="Pfam" id="PF01841">
    <property type="entry name" value="Transglut_core"/>
    <property type="match status" value="1"/>
</dbReference>
<organism evidence="3 4">
    <name type="scientific">Sulfuricurvum kujiense</name>
    <dbReference type="NCBI Taxonomy" id="148813"/>
    <lineage>
        <taxon>Bacteria</taxon>
        <taxon>Pseudomonadati</taxon>
        <taxon>Campylobacterota</taxon>
        <taxon>Epsilonproteobacteria</taxon>
        <taxon>Campylobacterales</taxon>
        <taxon>Sulfurimonadaceae</taxon>
        <taxon>Sulfuricurvum</taxon>
    </lineage>
</organism>
<protein>
    <recommendedName>
        <fullName evidence="2">Transglutaminase-like domain-containing protein</fullName>
    </recommendedName>
</protein>
<sequence length="254" mass="28889">MDLWIKIALILLIAALVYREILKSAAQHHERPIQKINASFTSLVMVSATVGAFTYIGMKMTWIETRDLRPYIPKNSPQMVSLFDRGVIELEGMVIKTNLAEKGELSTLADKLTKECNSDQGCEVQKMFDYVTHIPYKTDYTSRNAKKVVESNWGDCDDKSNLFASLLNEKGYEYRFVYVPHHVFVIVHLNDTDDLPFLSARLNIEGKNFYYAETTSEGAKIGEFNGQFPHSFEGIYDLENNTPVELESVSFGMS</sequence>
<dbReference type="AlphaFoldDB" id="A0A2D3WG81"/>
<evidence type="ECO:0000313" key="4">
    <source>
        <dbReference type="Proteomes" id="UP000228859"/>
    </source>
</evidence>
<accession>A0A2D3WG81</accession>
<keyword evidence="1" id="KW-0472">Membrane</keyword>
<proteinExistence type="predicted"/>
<feature type="transmembrane region" description="Helical" evidence="1">
    <location>
        <begin position="36"/>
        <end position="56"/>
    </location>
</feature>
<comment type="caution">
    <text evidence="3">The sequence shown here is derived from an EMBL/GenBank/DDBJ whole genome shotgun (WGS) entry which is preliminary data.</text>
</comment>
<dbReference type="SUPFAM" id="SSF54001">
    <property type="entry name" value="Cysteine proteinases"/>
    <property type="match status" value="1"/>
</dbReference>
<dbReference type="Gene3D" id="3.10.620.30">
    <property type="match status" value="1"/>
</dbReference>
<evidence type="ECO:0000256" key="1">
    <source>
        <dbReference type="SAM" id="Phobius"/>
    </source>
</evidence>
<evidence type="ECO:0000259" key="2">
    <source>
        <dbReference type="Pfam" id="PF01841"/>
    </source>
</evidence>
<name>A0A2D3WG81_9BACT</name>
<feature type="domain" description="Transglutaminase-like" evidence="2">
    <location>
        <begin position="107"/>
        <end position="178"/>
    </location>
</feature>
<keyword evidence="1" id="KW-1133">Transmembrane helix</keyword>
<keyword evidence="1" id="KW-0812">Transmembrane</keyword>
<dbReference type="InterPro" id="IPR002931">
    <property type="entry name" value="Transglutaminase-like"/>
</dbReference>
<gene>
    <name evidence="3" type="ORF">CFH83_03530</name>
</gene>
<dbReference type="InterPro" id="IPR038765">
    <property type="entry name" value="Papain-like_cys_pep_sf"/>
</dbReference>